<sequence length="1058" mass="112373">MNFLQIAGNDIKCIFKNRIIRVSIIAIIIVPLLYSLLYLDAFWDPYARVEQLPIAVVNLDKGAKLDGEDKNYGNDLIENLKKNHQVGWKFVSESEANSGLDGKKYYAKLQIPEDFSANVTAAKTGTPKVSNLQFVSNDKKNFLAAQINGKVEVILKSEIVKNISENYVKVTFDNLYKAKDGMIKAADGSGQLYDGLNTLNGKIPELADGASQLTDGASQLYDGQIKLNNGIVKVDDGLNKLNKKMPELTDGTTKLYNGQITLNDAIKAVGSGVVKLSGSMPTLADGVNKLSDGSSQLYAGQIALNKGLFLADDGLNRLNKKMPELTDGTTQLYNGQIALNNGLKFATTQLKSGANDLNVGASQLKDGMGALKSKLPTLAEGVGQLNDGASKLDAGSHGLYAAFSSQSEDLVNHPEKIGLYQAISLLKQGADSANSKLQSPETKKNTALLYKGSDALASGISKTKDGVHELINGVQSTSDVMKSIGQELAVASAATTVDEKNAQINKALAQLQALQKANADNNTDAKIAALSSGVDTLNEQGQTYTNGVKTLIGSVSDLSTGIGTMSSSLDSLEAKLNENNKDSFGAGLKALAQGTSDLKTGVVTMQSKLPELNGGVQKLVDGSAKLNKGTSDLYASATGLADDSGGLLAGSKKLVDGQTRLYQGIVKSNTKEPTLKEAIPQLAVGANQLLAGSNKLVKGQTQLYGGLNQFNSSVPTLKDGVSLLSDALSRIADGSDALVAGQTRLYQGIVKSNTTEPTLKEAVPQLADGANQLLDGSNQLVDGQTKEKNGMDKLNSSVPTLKDGVKKLYDGSKELSTKLDDGAKQLKDGLVNSSDKMGTFVSDPVNLAANPINSIPNYGTGFAPYFIQLSLWIGAIMMFFIISPHVQVDEKTSKFNKVMGKFLSYGFVGILQALLVSVVVLSLGLHPTNTALYIALIVFLSLVFISIIQCLITLFGDAGRVLGIILLIVQLTSCAGTFPLELVPKMFKVLNPFMPFTYGMDALREAISATTINYSIVGKDVAILGLVFVIFLTISIVFKNAGEKLQEIIEGRKSEINI</sequence>
<reference evidence="1" key="1">
    <citation type="journal article" date="2025" name="Int. J. Syst. Evol. Microbiol.">
        <title>Inconstantimicrobium mannanitabidum sp. nov., a novel member of the family Clostridiaceae isolated from anoxic soil under the treatment of reductive soil disinfestation.</title>
        <authorList>
            <person name="Ueki A."/>
            <person name="Tonouchi A."/>
            <person name="Honma S."/>
            <person name="Kaku N."/>
            <person name="Ueki K."/>
        </authorList>
    </citation>
    <scope>NUCLEOTIDE SEQUENCE</scope>
    <source>
        <strain evidence="1">TW13</strain>
    </source>
</reference>
<evidence type="ECO:0000313" key="1">
    <source>
        <dbReference type="EMBL" id="GKX66964.1"/>
    </source>
</evidence>
<organism evidence="1 2">
    <name type="scientific">Inconstantimicrobium mannanitabidum</name>
    <dbReference type="NCBI Taxonomy" id="1604901"/>
    <lineage>
        <taxon>Bacteria</taxon>
        <taxon>Bacillati</taxon>
        <taxon>Bacillota</taxon>
        <taxon>Clostridia</taxon>
        <taxon>Eubacteriales</taxon>
        <taxon>Clostridiaceae</taxon>
        <taxon>Inconstantimicrobium</taxon>
    </lineage>
</organism>
<proteinExistence type="predicted"/>
<keyword evidence="2" id="KW-1185">Reference proteome</keyword>
<gene>
    <name evidence="1" type="ORF">rsdtw13_22220</name>
</gene>
<protein>
    <submittedName>
        <fullName evidence="1">Phage infection protein</fullName>
    </submittedName>
</protein>
<name>A0ACB5RDX5_9CLOT</name>
<evidence type="ECO:0000313" key="2">
    <source>
        <dbReference type="Proteomes" id="UP001058074"/>
    </source>
</evidence>
<comment type="caution">
    <text evidence="1">The sequence shown here is derived from an EMBL/GenBank/DDBJ whole genome shotgun (WGS) entry which is preliminary data.</text>
</comment>
<dbReference type="EMBL" id="BROD01000001">
    <property type="protein sequence ID" value="GKX66964.1"/>
    <property type="molecule type" value="Genomic_DNA"/>
</dbReference>
<accession>A0ACB5RDX5</accession>
<dbReference type="Proteomes" id="UP001058074">
    <property type="component" value="Unassembled WGS sequence"/>
</dbReference>